<dbReference type="Pfam" id="PF20431">
    <property type="entry name" value="E_motif"/>
    <property type="match status" value="1"/>
</dbReference>
<dbReference type="Gramene" id="NC2G0054330.1">
    <property type="protein sequence ID" value="NC2G0054330.1:cds"/>
    <property type="gene ID" value="NC2G0054330"/>
</dbReference>
<dbReference type="PANTHER" id="PTHR47926">
    <property type="entry name" value="PENTATRICOPEPTIDE REPEAT-CONTAINING PROTEIN"/>
    <property type="match status" value="1"/>
</dbReference>
<gene>
    <name evidence="3" type="ORF">NYM_LOCUS12965</name>
</gene>
<dbReference type="Gene3D" id="1.25.40.10">
    <property type="entry name" value="Tetratricopeptide repeat domain"/>
    <property type="match status" value="2"/>
</dbReference>
<dbReference type="InterPro" id="IPR046960">
    <property type="entry name" value="PPR_At4g14850-like_plant"/>
</dbReference>
<dbReference type="Pfam" id="PF13041">
    <property type="entry name" value="PPR_2"/>
    <property type="match status" value="2"/>
</dbReference>
<evidence type="ECO:0000256" key="1">
    <source>
        <dbReference type="ARBA" id="ARBA00022737"/>
    </source>
</evidence>
<dbReference type="InterPro" id="IPR002885">
    <property type="entry name" value="PPR_rpt"/>
</dbReference>
<dbReference type="NCBIfam" id="TIGR00756">
    <property type="entry name" value="PPR"/>
    <property type="match status" value="4"/>
</dbReference>
<dbReference type="GO" id="GO:0009451">
    <property type="term" value="P:RNA modification"/>
    <property type="evidence" value="ECO:0007669"/>
    <property type="project" value="InterPro"/>
</dbReference>
<dbReference type="PROSITE" id="PS51375">
    <property type="entry name" value="PPR"/>
    <property type="match status" value="3"/>
</dbReference>
<evidence type="ECO:0008006" key="4">
    <source>
        <dbReference type="Google" id="ProtNLM"/>
    </source>
</evidence>
<dbReference type="AlphaFoldDB" id="A0A5K1A9X5"/>
<dbReference type="GO" id="GO:0003723">
    <property type="term" value="F:RNA binding"/>
    <property type="evidence" value="ECO:0007669"/>
    <property type="project" value="InterPro"/>
</dbReference>
<dbReference type="PANTHER" id="PTHR47926:SF348">
    <property type="entry name" value="PENTATRICOPEPTIDE REPEAT-CONTAINING PROTEIN"/>
    <property type="match status" value="1"/>
</dbReference>
<dbReference type="InterPro" id="IPR046848">
    <property type="entry name" value="E_motif"/>
</dbReference>
<evidence type="ECO:0000313" key="3">
    <source>
        <dbReference type="EMBL" id="VVV98673.1"/>
    </source>
</evidence>
<dbReference type="FunFam" id="1.25.40.10:FF:000090">
    <property type="entry name" value="Pentatricopeptide repeat-containing protein, chloroplastic"/>
    <property type="match status" value="1"/>
</dbReference>
<sequence>MVCHLLLQETPRNIRSFLQLSQFCRICDQLSQFHCVLITTGLLYRSKDPFLWNTLIHAYTLQQCSKNPFILFTQMLKNQIHPDKFTFPSLIKASSTSKPIGRTIHGLIIKHGLPSDDFIHSCLIQFYGIFAETDDARQVFVQISEPDKVSHNAMLDAYCKNGKMASARQLFVEMPWRDVVSWTTMVNGCAKNGHCREAFDFFKSMVDMGLSPHEATLVSVISACGSLGAANEGKSVHGYVIRRSIMITPFLGTSLIDMYGKCGFLNSAIIVFGSMQLKQLCTWNAMITTFAAHDCGNEAMSTYNDMLKAGLEPNGITFVGVLTACARAGCVELGIKYFDSMHKEFNISPWTEHYSCMVNLLGAAGLLQEASEFIRRMPVDVEGSVWGALLGACRLHGELGLAESAGQRLLGLEPERSGAYVVFSNIYSGCGRWQEAVELREVMADKGVKKLAGCSWVSTTPTS</sequence>
<protein>
    <recommendedName>
        <fullName evidence="4">Pentacotripeptide-repeat region of PRORP domain-containing protein</fullName>
    </recommendedName>
</protein>
<reference evidence="3" key="1">
    <citation type="submission" date="2019-09" db="EMBL/GenBank/DDBJ databases">
        <authorList>
            <person name="Zhang L."/>
        </authorList>
    </citation>
    <scope>NUCLEOTIDE SEQUENCE</scope>
</reference>
<dbReference type="FunFam" id="1.25.40.10:FF:000442">
    <property type="entry name" value="Pentatricopeptide repeat-containing protein At3g49710"/>
    <property type="match status" value="1"/>
</dbReference>
<evidence type="ECO:0000256" key="2">
    <source>
        <dbReference type="PROSITE-ProRule" id="PRU00708"/>
    </source>
</evidence>
<dbReference type="Pfam" id="PF12854">
    <property type="entry name" value="PPR_1"/>
    <property type="match status" value="1"/>
</dbReference>
<dbReference type="Pfam" id="PF01535">
    <property type="entry name" value="PPR"/>
    <property type="match status" value="2"/>
</dbReference>
<feature type="repeat" description="PPR" evidence="2">
    <location>
        <begin position="178"/>
        <end position="212"/>
    </location>
</feature>
<dbReference type="InterPro" id="IPR011990">
    <property type="entry name" value="TPR-like_helical_dom_sf"/>
</dbReference>
<keyword evidence="1" id="KW-0677">Repeat</keyword>
<accession>A0A5K1A9X5</accession>
<proteinExistence type="predicted"/>
<dbReference type="EMBL" id="LR721780">
    <property type="protein sequence ID" value="VVV98673.1"/>
    <property type="molecule type" value="Genomic_DNA"/>
</dbReference>
<feature type="repeat" description="PPR" evidence="2">
    <location>
        <begin position="147"/>
        <end position="177"/>
    </location>
</feature>
<feature type="repeat" description="PPR" evidence="2">
    <location>
        <begin position="279"/>
        <end position="313"/>
    </location>
</feature>
<organism evidence="3">
    <name type="scientific">Nymphaea colorata</name>
    <name type="common">pocket water lily</name>
    <dbReference type="NCBI Taxonomy" id="210225"/>
    <lineage>
        <taxon>Eukaryota</taxon>
        <taxon>Viridiplantae</taxon>
        <taxon>Streptophyta</taxon>
        <taxon>Embryophyta</taxon>
        <taxon>Tracheophyta</taxon>
        <taxon>Spermatophyta</taxon>
        <taxon>Magnoliopsida</taxon>
        <taxon>Nymphaeales</taxon>
        <taxon>Nymphaeaceae</taxon>
        <taxon>Nymphaea</taxon>
    </lineage>
</organism>
<name>A0A5K1A9X5_9MAGN</name>